<dbReference type="EMBL" id="JAVRIF010000009">
    <property type="protein sequence ID" value="MDT0604881.1"/>
    <property type="molecule type" value="Genomic_DNA"/>
</dbReference>
<keyword evidence="1" id="KW-0812">Transmembrane</keyword>
<feature type="transmembrane region" description="Helical" evidence="1">
    <location>
        <begin position="6"/>
        <end position="24"/>
    </location>
</feature>
<gene>
    <name evidence="2" type="ORF">RM573_14860</name>
</gene>
<dbReference type="Pfam" id="PF11743">
    <property type="entry name" value="DUF3301"/>
    <property type="match status" value="1"/>
</dbReference>
<evidence type="ECO:0000313" key="2">
    <source>
        <dbReference type="EMBL" id="MDT0604881.1"/>
    </source>
</evidence>
<proteinExistence type="predicted"/>
<keyword evidence="1" id="KW-0472">Membrane</keyword>
<name>A0ABU3A3X6_9GAMM</name>
<evidence type="ECO:0000313" key="3">
    <source>
        <dbReference type="Proteomes" id="UP001266357"/>
    </source>
</evidence>
<sequence length="99" mass="11924">MENIYILLAVCLAFWYFIYLRKVAEFARLHINKYCQKEKLQYLSIARKSSRLRFSKRLGIYWLSIFEFEFSGDGESMYTGKVSLENYKLLNIEIPAYRI</sequence>
<dbReference type="Proteomes" id="UP001266357">
    <property type="component" value="Unassembled WGS sequence"/>
</dbReference>
<keyword evidence="1" id="KW-1133">Transmembrane helix</keyword>
<protein>
    <submittedName>
        <fullName evidence="2">DUF3301 domain-containing protein</fullName>
    </submittedName>
</protein>
<evidence type="ECO:0000256" key="1">
    <source>
        <dbReference type="SAM" id="Phobius"/>
    </source>
</evidence>
<comment type="caution">
    <text evidence="2">The sequence shown here is derived from an EMBL/GenBank/DDBJ whole genome shotgun (WGS) entry which is preliminary data.</text>
</comment>
<keyword evidence="3" id="KW-1185">Reference proteome</keyword>
<dbReference type="RefSeq" id="WP_311583785.1">
    <property type="nucleotide sequence ID" value="NZ_JAVRIF010000009.1"/>
</dbReference>
<organism evidence="2 3">
    <name type="scientific">Thalassotalea castellviae</name>
    <dbReference type="NCBI Taxonomy" id="3075612"/>
    <lineage>
        <taxon>Bacteria</taxon>
        <taxon>Pseudomonadati</taxon>
        <taxon>Pseudomonadota</taxon>
        <taxon>Gammaproteobacteria</taxon>
        <taxon>Alteromonadales</taxon>
        <taxon>Colwelliaceae</taxon>
        <taxon>Thalassotalea</taxon>
    </lineage>
</organism>
<accession>A0ABU3A3X6</accession>
<reference evidence="2 3" key="1">
    <citation type="submission" date="2023-09" db="EMBL/GenBank/DDBJ databases">
        <authorList>
            <person name="Rey-Velasco X."/>
        </authorList>
    </citation>
    <scope>NUCLEOTIDE SEQUENCE [LARGE SCALE GENOMIC DNA]</scope>
    <source>
        <strain evidence="2 3">W431</strain>
    </source>
</reference>
<dbReference type="InterPro" id="IPR021732">
    <property type="entry name" value="DUF3301"/>
</dbReference>